<sequence>MNTAKVNPQAISEKAKEEGSPTRGSESANMQSQLTKEMHAEAAKKEVEPKLAVDDPIKPEEAQKVQSLEQKAMGGR</sequence>
<proteinExistence type="predicted"/>
<feature type="non-terminal residue" evidence="1">
    <location>
        <position position="76"/>
    </location>
</feature>
<gene>
    <name evidence="1" type="ORF">LTS18_002530</name>
</gene>
<name>A0ACC3CSI4_9PEZI</name>
<protein>
    <submittedName>
        <fullName evidence="1">Uncharacterized protein</fullName>
    </submittedName>
</protein>
<organism evidence="1 2">
    <name type="scientific">Coniosporium uncinatum</name>
    <dbReference type="NCBI Taxonomy" id="93489"/>
    <lineage>
        <taxon>Eukaryota</taxon>
        <taxon>Fungi</taxon>
        <taxon>Dikarya</taxon>
        <taxon>Ascomycota</taxon>
        <taxon>Pezizomycotina</taxon>
        <taxon>Dothideomycetes</taxon>
        <taxon>Dothideomycetes incertae sedis</taxon>
        <taxon>Coniosporium</taxon>
    </lineage>
</organism>
<evidence type="ECO:0000313" key="1">
    <source>
        <dbReference type="EMBL" id="KAK3043968.1"/>
    </source>
</evidence>
<dbReference type="Proteomes" id="UP001186974">
    <property type="component" value="Unassembled WGS sequence"/>
</dbReference>
<evidence type="ECO:0000313" key="2">
    <source>
        <dbReference type="Proteomes" id="UP001186974"/>
    </source>
</evidence>
<keyword evidence="2" id="KW-1185">Reference proteome</keyword>
<comment type="caution">
    <text evidence="1">The sequence shown here is derived from an EMBL/GenBank/DDBJ whole genome shotgun (WGS) entry which is preliminary data.</text>
</comment>
<dbReference type="EMBL" id="JAWDJW010012618">
    <property type="protein sequence ID" value="KAK3043968.1"/>
    <property type="molecule type" value="Genomic_DNA"/>
</dbReference>
<reference evidence="1" key="1">
    <citation type="submission" date="2024-09" db="EMBL/GenBank/DDBJ databases">
        <title>Black Yeasts Isolated from many extreme environments.</title>
        <authorList>
            <person name="Coleine C."/>
            <person name="Stajich J.E."/>
            <person name="Selbmann L."/>
        </authorList>
    </citation>
    <scope>NUCLEOTIDE SEQUENCE</scope>
    <source>
        <strain evidence="1">CCFEE 5737</strain>
    </source>
</reference>
<accession>A0ACC3CSI4</accession>